<sequence>MKQLFFIAVLGLAATLTQAQNVTVNSETKPNTDFSRYKTYAWASQVDSKLDPGYYFLNDLVLKKQIREAVGFAMDGRGYKLKRQAPDLIVNFRVFDKPTTIKGYTGSGSNYFSSSEVQTLGDEKDIEVQAGTILINLIDTKTSQAVWQGLASGLTSNNGFDRQQGKIREAINLIFNKYPYRADKL</sequence>
<reference evidence="3 4" key="1">
    <citation type="submission" date="2020-02" db="EMBL/GenBank/DDBJ databases">
        <title>Draft genome sequence of two Spirosoma agri KCTC 52727 and Spirosoma terrae KCTC 52035.</title>
        <authorList>
            <person name="Rojas J."/>
            <person name="Ambika Manirajan B."/>
            <person name="Ratering S."/>
            <person name="Suarez C."/>
            <person name="Schnell S."/>
        </authorList>
    </citation>
    <scope>NUCLEOTIDE SEQUENCE [LARGE SCALE GENOMIC DNA]</scope>
    <source>
        <strain evidence="3 4">KCTC 52727</strain>
    </source>
</reference>
<feature type="chain" id="PRO_5026909582" evidence="1">
    <location>
        <begin position="20"/>
        <end position="185"/>
    </location>
</feature>
<feature type="domain" description="DUF4136" evidence="2">
    <location>
        <begin position="24"/>
        <end position="180"/>
    </location>
</feature>
<proteinExistence type="predicted"/>
<dbReference type="EMBL" id="JAAGNZ010000001">
    <property type="protein sequence ID" value="NEU66054.1"/>
    <property type="molecule type" value="Genomic_DNA"/>
</dbReference>
<evidence type="ECO:0000256" key="1">
    <source>
        <dbReference type="SAM" id="SignalP"/>
    </source>
</evidence>
<accession>A0A6M0ICW7</accession>
<evidence type="ECO:0000313" key="3">
    <source>
        <dbReference type="EMBL" id="NEU66054.1"/>
    </source>
</evidence>
<dbReference type="AlphaFoldDB" id="A0A6M0ICW7"/>
<evidence type="ECO:0000259" key="2">
    <source>
        <dbReference type="Pfam" id="PF13590"/>
    </source>
</evidence>
<keyword evidence="1" id="KW-0732">Signal</keyword>
<dbReference type="RefSeq" id="WP_164035341.1">
    <property type="nucleotide sequence ID" value="NZ_JAAGNZ010000001.1"/>
</dbReference>
<dbReference type="Pfam" id="PF13590">
    <property type="entry name" value="DUF4136"/>
    <property type="match status" value="1"/>
</dbReference>
<dbReference type="Proteomes" id="UP000477386">
    <property type="component" value="Unassembled WGS sequence"/>
</dbReference>
<gene>
    <name evidence="3" type="ORF">GK091_04110</name>
</gene>
<keyword evidence="4" id="KW-1185">Reference proteome</keyword>
<protein>
    <submittedName>
        <fullName evidence="3">DUF4136 domain-containing protein</fullName>
    </submittedName>
</protein>
<dbReference type="InterPro" id="IPR025411">
    <property type="entry name" value="DUF4136"/>
</dbReference>
<name>A0A6M0ICW7_9BACT</name>
<feature type="signal peptide" evidence="1">
    <location>
        <begin position="1"/>
        <end position="19"/>
    </location>
</feature>
<evidence type="ECO:0000313" key="4">
    <source>
        <dbReference type="Proteomes" id="UP000477386"/>
    </source>
</evidence>
<dbReference type="Gene3D" id="3.30.160.670">
    <property type="match status" value="1"/>
</dbReference>
<organism evidence="3 4">
    <name type="scientific">Spirosoma agri</name>
    <dbReference type="NCBI Taxonomy" id="1987381"/>
    <lineage>
        <taxon>Bacteria</taxon>
        <taxon>Pseudomonadati</taxon>
        <taxon>Bacteroidota</taxon>
        <taxon>Cytophagia</taxon>
        <taxon>Cytophagales</taxon>
        <taxon>Cytophagaceae</taxon>
        <taxon>Spirosoma</taxon>
    </lineage>
</organism>
<comment type="caution">
    <text evidence="3">The sequence shown here is derived from an EMBL/GenBank/DDBJ whole genome shotgun (WGS) entry which is preliminary data.</text>
</comment>